<gene>
    <name evidence="2" type="ORF">g.86838</name>
</gene>
<evidence type="ECO:0000259" key="1">
    <source>
        <dbReference type="Pfam" id="PF13880"/>
    </source>
</evidence>
<protein>
    <recommendedName>
        <fullName evidence="1">N-acetyltransferase ESCO acetyl-transferase domain-containing protein</fullName>
    </recommendedName>
</protein>
<reference evidence="2" key="1">
    <citation type="submission" date="2018-04" db="EMBL/GenBank/DDBJ databases">
        <title>Transcriptome of Schizaphis graminum biotype I.</title>
        <authorList>
            <person name="Scully E.D."/>
            <person name="Geib S.M."/>
            <person name="Palmer N.A."/>
            <person name="Koch K."/>
            <person name="Bradshaw J."/>
            <person name="Heng-Moss T."/>
            <person name="Sarath G."/>
        </authorList>
    </citation>
    <scope>NUCLEOTIDE SEQUENCE</scope>
</reference>
<dbReference type="EMBL" id="GGMR01016695">
    <property type="protein sequence ID" value="MBY29314.1"/>
    <property type="molecule type" value="Transcribed_RNA"/>
</dbReference>
<dbReference type="InterPro" id="IPR028009">
    <property type="entry name" value="ESCO_Acetyltransf_dom"/>
</dbReference>
<proteinExistence type="predicted"/>
<dbReference type="AlphaFoldDB" id="A0A2S2PIV4"/>
<name>A0A2S2PIV4_SCHGA</name>
<sequence length="653" mass="74530">MNSVSKSSTSYNLSTDSDSENEIRSNIKLDSAKIDFKKTFNTELASSLSCQTINNSLRYFKKLKRKKPIYESDSSSLSYTLNPLEDKYNLSNLKNVPNYKKKKHDGIKNKNIAYRNSIDLNKEFANAFESSSDSDFPDIKYLRTISKNKEVNTSSVSKESKQNEIYSNLTSKKRSTSINITKIAENISNDLELSMSSDITDFDFTQIKTNSVNLQQKDVYTNNELNLDQLLSDCSLSDVLFVREDNSDLKSQFDPTPGTDNSIIQIKTPLNISLDNSNELTKQSSNGIINVPDLIENEATVVKQTKTVDEIEIFKPELKLNNEDSNSNETKSFSIQRSNSQFSIEESVISEPVCNHCNRSSKLKTKNTSDIKIKNTKRSKSKCSQEKTLRSTSDILRIKKSDKKKIKNRVKTNETVEDIGLEYDSGKDNYMVELPNGALVPVFLSTLKPKHVKKLCACGITISDIPLHWSESFHDILHQNIYKLRFNGNISDDDTVNIKQNDLFFRILMLCENHYNNENIKKSIKDVDDFVCLEYGISNTIIQSCKYSTYLAVLPSFKVIGYLEVESIQKAYKLNNDEQYSENTIVSVKYGVSKIWTFIKYRHKNIDITLLETFCKKKNLQTKDLAFCLDGCQGIQFAQKFSGNKNILIYNEL</sequence>
<dbReference type="Pfam" id="PF13880">
    <property type="entry name" value="Acetyltransf_13"/>
    <property type="match status" value="1"/>
</dbReference>
<evidence type="ECO:0000313" key="2">
    <source>
        <dbReference type="EMBL" id="MBY29314.1"/>
    </source>
</evidence>
<accession>A0A2S2PIV4</accession>
<organism evidence="2">
    <name type="scientific">Schizaphis graminum</name>
    <name type="common">Green bug aphid</name>
    <dbReference type="NCBI Taxonomy" id="13262"/>
    <lineage>
        <taxon>Eukaryota</taxon>
        <taxon>Metazoa</taxon>
        <taxon>Ecdysozoa</taxon>
        <taxon>Arthropoda</taxon>
        <taxon>Hexapoda</taxon>
        <taxon>Insecta</taxon>
        <taxon>Pterygota</taxon>
        <taxon>Neoptera</taxon>
        <taxon>Paraneoptera</taxon>
        <taxon>Hemiptera</taxon>
        <taxon>Sternorrhyncha</taxon>
        <taxon>Aphidomorpha</taxon>
        <taxon>Aphidoidea</taxon>
        <taxon>Aphididae</taxon>
        <taxon>Aphidini</taxon>
        <taxon>Schizaphis</taxon>
    </lineage>
</organism>
<feature type="domain" description="N-acetyltransferase ESCO acetyl-transferase" evidence="1">
    <location>
        <begin position="587"/>
        <end position="650"/>
    </location>
</feature>